<dbReference type="Proteomes" id="UP000293852">
    <property type="component" value="Unassembled WGS sequence"/>
</dbReference>
<keyword evidence="2" id="KW-0812">Transmembrane</keyword>
<feature type="compositionally biased region" description="Low complexity" evidence="1">
    <location>
        <begin position="310"/>
        <end position="326"/>
    </location>
</feature>
<dbReference type="EMBL" id="SGWX01000001">
    <property type="protein sequence ID" value="RZS60132.1"/>
    <property type="molecule type" value="Genomic_DNA"/>
</dbReference>
<organism evidence="3 4">
    <name type="scientific">Xylanimonas ulmi</name>
    <dbReference type="NCBI Taxonomy" id="228973"/>
    <lineage>
        <taxon>Bacteria</taxon>
        <taxon>Bacillati</taxon>
        <taxon>Actinomycetota</taxon>
        <taxon>Actinomycetes</taxon>
        <taxon>Micrococcales</taxon>
        <taxon>Promicromonosporaceae</taxon>
        <taxon>Xylanimonas</taxon>
    </lineage>
</organism>
<name>A0A4Q7M0P5_9MICO</name>
<evidence type="ECO:0000256" key="1">
    <source>
        <dbReference type="SAM" id="MobiDB-lite"/>
    </source>
</evidence>
<sequence length="453" mass="45612">MLRRLLGIALIVLGLAAAGLGVASATIWRESDSVVATATPQGDGTLVVTDPGVLELVGADVTVAATVPGDGTVTLAIGRDVDVDGWVGIDHYTRVTGLSDWTTLATSSVTPEAPEPEEGQEPEALTPGADPAGSDMWVVQATGEGSATLRWDDRPGRWSLLAAGVGEDATAPTIELTWPRVVTAPWLWPGVAGGGVLVLGGLALLLLGRRGRPAAEGPDAPSGGSGDAEVRPLAPGRGDAWRATTAASTAVGPDVAAAPPGAAPAPKSDATPAGAGDTGRAGSDAAKSGQDPERADKPAALSRRSRRRATAAAAAAAGAGESSQAAPTAPRADQSTQPESAPAAPDAAAAQTPGDGAAPVTGSMPRLTRRELREREEARKAAEQTGITGRLRALTGAIPTVRAASPAPAEPKPDAPPTRASRSQAWRQAWGFDPDATDQRDESADQDTEGGTR</sequence>
<feature type="compositionally biased region" description="Low complexity" evidence="1">
    <location>
        <begin position="250"/>
        <end position="266"/>
    </location>
</feature>
<gene>
    <name evidence="3" type="ORF">EV386_0375</name>
</gene>
<keyword evidence="2" id="KW-0472">Membrane</keyword>
<dbReference type="RefSeq" id="WP_130411806.1">
    <property type="nucleotide sequence ID" value="NZ_SGWX01000001.1"/>
</dbReference>
<keyword evidence="4" id="KW-1185">Reference proteome</keyword>
<feature type="transmembrane region" description="Helical" evidence="2">
    <location>
        <begin position="186"/>
        <end position="207"/>
    </location>
</feature>
<accession>A0A4Q7M0P5</accession>
<reference evidence="3 4" key="1">
    <citation type="submission" date="2019-02" db="EMBL/GenBank/DDBJ databases">
        <title>Sequencing the genomes of 1000 actinobacteria strains.</title>
        <authorList>
            <person name="Klenk H.-P."/>
        </authorList>
    </citation>
    <scope>NUCLEOTIDE SEQUENCE [LARGE SCALE GENOMIC DNA]</scope>
    <source>
        <strain evidence="3 4">DSM 16932</strain>
    </source>
</reference>
<evidence type="ECO:0000313" key="3">
    <source>
        <dbReference type="EMBL" id="RZS60132.1"/>
    </source>
</evidence>
<evidence type="ECO:0000313" key="4">
    <source>
        <dbReference type="Proteomes" id="UP000293852"/>
    </source>
</evidence>
<evidence type="ECO:0000256" key="2">
    <source>
        <dbReference type="SAM" id="Phobius"/>
    </source>
</evidence>
<feature type="region of interest" description="Disordered" evidence="1">
    <location>
        <begin position="107"/>
        <end position="135"/>
    </location>
</feature>
<protein>
    <submittedName>
        <fullName evidence="3">Uncharacterized protein</fullName>
    </submittedName>
</protein>
<feature type="compositionally biased region" description="Acidic residues" evidence="1">
    <location>
        <begin position="444"/>
        <end position="453"/>
    </location>
</feature>
<feature type="compositionally biased region" description="Basic and acidic residues" evidence="1">
    <location>
        <begin position="368"/>
        <end position="382"/>
    </location>
</feature>
<feature type="compositionally biased region" description="Low complexity" evidence="1">
    <location>
        <begin position="341"/>
        <end position="359"/>
    </location>
</feature>
<keyword evidence="2" id="KW-1133">Transmembrane helix</keyword>
<comment type="caution">
    <text evidence="3">The sequence shown here is derived from an EMBL/GenBank/DDBJ whole genome shotgun (WGS) entry which is preliminary data.</text>
</comment>
<proteinExistence type="predicted"/>
<feature type="region of interest" description="Disordered" evidence="1">
    <location>
        <begin position="213"/>
        <end position="453"/>
    </location>
</feature>
<dbReference type="AlphaFoldDB" id="A0A4Q7M0P5"/>
<dbReference type="OrthoDB" id="3249401at2"/>